<dbReference type="Pfam" id="PF02633">
    <property type="entry name" value="Creatininase"/>
    <property type="match status" value="1"/>
</dbReference>
<dbReference type="GO" id="GO:0009231">
    <property type="term" value="P:riboflavin biosynthetic process"/>
    <property type="evidence" value="ECO:0007669"/>
    <property type="project" value="TreeGrafter"/>
</dbReference>
<dbReference type="Gene3D" id="3.40.50.10310">
    <property type="entry name" value="Creatininase"/>
    <property type="match status" value="1"/>
</dbReference>
<organism evidence="6 7">
    <name type="scientific">Weizmannia acidilactici</name>
    <dbReference type="NCBI Taxonomy" id="2607726"/>
    <lineage>
        <taxon>Bacteria</taxon>
        <taxon>Bacillati</taxon>
        <taxon>Bacillota</taxon>
        <taxon>Bacilli</taxon>
        <taxon>Bacillales</taxon>
        <taxon>Bacillaceae</taxon>
        <taxon>Heyndrickxia</taxon>
    </lineage>
</organism>
<evidence type="ECO:0000256" key="4">
    <source>
        <dbReference type="ARBA" id="ARBA00022833"/>
    </source>
</evidence>
<keyword evidence="4" id="KW-0862">Zinc</keyword>
<dbReference type="PANTHER" id="PTHR35005">
    <property type="entry name" value="3-DEHYDRO-SCYLLO-INOSOSE HYDROLASE"/>
    <property type="match status" value="1"/>
</dbReference>
<sequence>MLSYKNSTKELLESGTDTAILSVGATEQFGPYLPMHLDTLIAELYAEAYGKELNAYVLPTLPFNTSEEHANCKGTVTVSPNVLTNMLEEIIVNLNRQGFKKFVLCCGHGGSYWEAAFIKHINYKYQDLIVITPHHNGRTPWEEAIKAAGLEGLNEMHGGLLSVCTAMWLCPELVKLKSMGSDVPTENRIYADYIFWDKLTKDGCWGKFDENSFTPEELAEKGKKFWTTFISKKCEGLKSVLEEAYRKKTSRS</sequence>
<evidence type="ECO:0000256" key="2">
    <source>
        <dbReference type="ARBA" id="ARBA00022723"/>
    </source>
</evidence>
<comment type="similarity">
    <text evidence="5">Belongs to the creatininase superfamily.</text>
</comment>
<name>A0A5J4JH80_9BACI</name>
<accession>A0A5J4JH80</accession>
<evidence type="ECO:0000256" key="3">
    <source>
        <dbReference type="ARBA" id="ARBA00022801"/>
    </source>
</evidence>
<dbReference type="InterPro" id="IPR003785">
    <property type="entry name" value="Creatininase/forma_Hydrolase"/>
</dbReference>
<dbReference type="AlphaFoldDB" id="A0A5J4JH80"/>
<keyword evidence="7" id="KW-1185">Reference proteome</keyword>
<dbReference type="Proteomes" id="UP000391919">
    <property type="component" value="Unassembled WGS sequence"/>
</dbReference>
<protein>
    <recommendedName>
        <fullName evidence="8">Creatininase</fullName>
    </recommendedName>
</protein>
<evidence type="ECO:0000313" key="7">
    <source>
        <dbReference type="Proteomes" id="UP000391919"/>
    </source>
</evidence>
<evidence type="ECO:0000256" key="1">
    <source>
        <dbReference type="ARBA" id="ARBA00001947"/>
    </source>
</evidence>
<dbReference type="EMBL" id="BKZQ01000034">
    <property type="protein sequence ID" value="GER71071.1"/>
    <property type="molecule type" value="Genomic_DNA"/>
</dbReference>
<dbReference type="SUPFAM" id="SSF102215">
    <property type="entry name" value="Creatininase"/>
    <property type="match status" value="1"/>
</dbReference>
<keyword evidence="2" id="KW-0479">Metal-binding</keyword>
<reference evidence="6 7" key="1">
    <citation type="submission" date="2019-09" db="EMBL/GenBank/DDBJ databases">
        <title>Draft genome sequence of Bacillus sp. JC-7.</title>
        <authorList>
            <person name="Tanaka N."/>
            <person name="Shiwa Y."/>
            <person name="Fujita N."/>
            <person name="Tanasupawat S."/>
        </authorList>
    </citation>
    <scope>NUCLEOTIDE SEQUENCE [LARGE SCALE GENOMIC DNA]</scope>
    <source>
        <strain evidence="6 7">JC-7</strain>
    </source>
</reference>
<evidence type="ECO:0000313" key="6">
    <source>
        <dbReference type="EMBL" id="GER71071.1"/>
    </source>
</evidence>
<dbReference type="GO" id="GO:0016811">
    <property type="term" value="F:hydrolase activity, acting on carbon-nitrogen (but not peptide) bonds, in linear amides"/>
    <property type="evidence" value="ECO:0007669"/>
    <property type="project" value="TreeGrafter"/>
</dbReference>
<evidence type="ECO:0000256" key="5">
    <source>
        <dbReference type="ARBA" id="ARBA00024029"/>
    </source>
</evidence>
<comment type="caution">
    <text evidence="6">The sequence shown here is derived from an EMBL/GenBank/DDBJ whole genome shotgun (WGS) entry which is preliminary data.</text>
</comment>
<dbReference type="GO" id="GO:0046872">
    <property type="term" value="F:metal ion binding"/>
    <property type="evidence" value="ECO:0007669"/>
    <property type="project" value="UniProtKB-KW"/>
</dbReference>
<proteinExistence type="inferred from homology"/>
<evidence type="ECO:0008006" key="8">
    <source>
        <dbReference type="Google" id="ProtNLM"/>
    </source>
</evidence>
<dbReference type="InterPro" id="IPR024087">
    <property type="entry name" value="Creatininase-like_sf"/>
</dbReference>
<keyword evidence="3" id="KW-0378">Hydrolase</keyword>
<gene>
    <name evidence="6" type="ORF">BpJC7_23740</name>
</gene>
<comment type="cofactor">
    <cofactor evidence="1">
        <name>Zn(2+)</name>
        <dbReference type="ChEBI" id="CHEBI:29105"/>
    </cofactor>
</comment>
<dbReference type="PANTHER" id="PTHR35005:SF1">
    <property type="entry name" value="2-AMINO-5-FORMYLAMINO-6-RIBOSYLAMINOPYRIMIDIN-4(3H)-ONE 5'-MONOPHOSPHATE DEFORMYLASE"/>
    <property type="match status" value="1"/>
</dbReference>